<organism evidence="3 4">
    <name type="scientific">Hufsiella arboris</name>
    <dbReference type="NCBI Taxonomy" id="2695275"/>
    <lineage>
        <taxon>Bacteria</taxon>
        <taxon>Pseudomonadati</taxon>
        <taxon>Bacteroidota</taxon>
        <taxon>Sphingobacteriia</taxon>
        <taxon>Sphingobacteriales</taxon>
        <taxon>Sphingobacteriaceae</taxon>
        <taxon>Hufsiella</taxon>
    </lineage>
</organism>
<dbReference type="Proteomes" id="UP000466586">
    <property type="component" value="Unassembled WGS sequence"/>
</dbReference>
<protein>
    <recommendedName>
        <fullName evidence="5">THUMP-like domain-containing protein</fullName>
    </recommendedName>
</protein>
<sequence>MNGAILNKEVQDFIREKQDENPSLIALAKSPFPDVTSRELAEQIDSRKRCERKLPLWFNTPEIYYPPKLGLEQASSEQTALFKASLVTGKTMIDLTGGFGVDDYYFSKKFEKVIHCERNEELSAIAKHNAVALKADNLEFINSANSLERFSQINGRFDVVYIDPSRRVKSQKVFKLADCEPDVPSNFDLLLDKSEKIIIKTSPLLDIQAGLKELRHVSQVYVISIKNDCKELLWIIDKTFNKEAEIIAVALADTPNSFSFHISKEKAAILSGYTKPGDYLYDPDVALLKAGAFKSIAIHYQLQKLDQHTHIYTSNKLDETFIGRIFKVEEVIDYKNFTKSVTRANVIARNFPASVDELKKKFRITDGGSEYLYFTTAQSRHVIIRASRIK</sequence>
<evidence type="ECO:0000259" key="2">
    <source>
        <dbReference type="Pfam" id="PF22013"/>
    </source>
</evidence>
<dbReference type="InterPro" id="IPR054168">
    <property type="entry name" value="PG_1098_Fer"/>
</dbReference>
<name>A0A7K1Y6R2_9SPHI</name>
<dbReference type="InterPro" id="IPR029063">
    <property type="entry name" value="SAM-dependent_MTases_sf"/>
</dbReference>
<dbReference type="Pfam" id="PF22013">
    <property type="entry name" value="PG_1098_Fer"/>
    <property type="match status" value="1"/>
</dbReference>
<feature type="domain" description="THUMP-like" evidence="1">
    <location>
        <begin position="323"/>
        <end position="387"/>
    </location>
</feature>
<evidence type="ECO:0000313" key="3">
    <source>
        <dbReference type="EMBL" id="MXV50262.1"/>
    </source>
</evidence>
<proteinExistence type="predicted"/>
<dbReference type="RefSeq" id="WP_160843443.1">
    <property type="nucleotide sequence ID" value="NZ_WVHT01000002.1"/>
</dbReference>
<comment type="caution">
    <text evidence="3">The sequence shown here is derived from an EMBL/GenBank/DDBJ whole genome shotgun (WGS) entry which is preliminary data.</text>
</comment>
<dbReference type="InterPro" id="IPR041497">
    <property type="entry name" value="Thump-like"/>
</dbReference>
<dbReference type="EMBL" id="WVHT01000002">
    <property type="protein sequence ID" value="MXV50262.1"/>
    <property type="molecule type" value="Genomic_DNA"/>
</dbReference>
<accession>A0A7K1Y6R2</accession>
<dbReference type="AlphaFoldDB" id="A0A7K1Y6R2"/>
<reference evidence="3 4" key="1">
    <citation type="submission" date="2019-11" db="EMBL/GenBank/DDBJ databases">
        <title>Pedobacter sp. HMF7647 Genome sequencing and assembly.</title>
        <authorList>
            <person name="Kang H."/>
            <person name="Kim H."/>
            <person name="Joh K."/>
        </authorList>
    </citation>
    <scope>NUCLEOTIDE SEQUENCE [LARGE SCALE GENOMIC DNA]</scope>
    <source>
        <strain evidence="3 4">HMF7647</strain>
    </source>
</reference>
<dbReference type="Gene3D" id="1.10.10.1110">
    <property type="entry name" value="Methyltransferase PG1098, N-terminal domain"/>
    <property type="match status" value="1"/>
</dbReference>
<evidence type="ECO:0000313" key="4">
    <source>
        <dbReference type="Proteomes" id="UP000466586"/>
    </source>
</evidence>
<dbReference type="SUPFAM" id="SSF53335">
    <property type="entry name" value="S-adenosyl-L-methionine-dependent methyltransferases"/>
    <property type="match status" value="1"/>
</dbReference>
<dbReference type="CDD" id="cd02440">
    <property type="entry name" value="AdoMet_MTases"/>
    <property type="match status" value="1"/>
</dbReference>
<evidence type="ECO:0008006" key="5">
    <source>
        <dbReference type="Google" id="ProtNLM"/>
    </source>
</evidence>
<dbReference type="Gene3D" id="3.40.50.150">
    <property type="entry name" value="Vaccinia Virus protein VP39"/>
    <property type="match status" value="1"/>
</dbReference>
<feature type="domain" description="PG-1098 ferredoxin-like" evidence="2">
    <location>
        <begin position="279"/>
        <end position="321"/>
    </location>
</feature>
<dbReference type="Pfam" id="PF18096">
    <property type="entry name" value="Thump_like"/>
    <property type="match status" value="1"/>
</dbReference>
<evidence type="ECO:0000259" key="1">
    <source>
        <dbReference type="Pfam" id="PF18096"/>
    </source>
</evidence>
<keyword evidence="4" id="KW-1185">Reference proteome</keyword>
<gene>
    <name evidence="3" type="ORF">GS399_04705</name>
</gene>